<keyword evidence="3" id="KW-1185">Reference proteome</keyword>
<evidence type="ECO:0000256" key="1">
    <source>
        <dbReference type="SAM" id="Coils"/>
    </source>
</evidence>
<dbReference type="HOGENOM" id="CLU_044628_0_0_1"/>
<evidence type="ECO:0000313" key="2">
    <source>
        <dbReference type="EMBL" id="EFI97606.1"/>
    </source>
</evidence>
<dbReference type="EMBL" id="GL377305">
    <property type="protein sequence ID" value="EFI97606.1"/>
    <property type="molecule type" value="Genomic_DNA"/>
</dbReference>
<accession>D8Q2Z4</accession>
<evidence type="ECO:0000313" key="3">
    <source>
        <dbReference type="Proteomes" id="UP000007431"/>
    </source>
</evidence>
<proteinExistence type="predicted"/>
<reference evidence="2 3" key="1">
    <citation type="journal article" date="2010" name="Nat. Biotechnol.">
        <title>Genome sequence of the model mushroom Schizophyllum commune.</title>
        <authorList>
            <person name="Ohm R.A."/>
            <person name="de Jong J.F."/>
            <person name="Lugones L.G."/>
            <person name="Aerts A."/>
            <person name="Kothe E."/>
            <person name="Stajich J.E."/>
            <person name="de Vries R.P."/>
            <person name="Record E."/>
            <person name="Levasseur A."/>
            <person name="Baker S.E."/>
            <person name="Bartholomew K.A."/>
            <person name="Coutinho P.M."/>
            <person name="Erdmann S."/>
            <person name="Fowler T.J."/>
            <person name="Gathman A.C."/>
            <person name="Lombard V."/>
            <person name="Henrissat B."/>
            <person name="Knabe N."/>
            <person name="Kuees U."/>
            <person name="Lilly W.W."/>
            <person name="Lindquist E."/>
            <person name="Lucas S."/>
            <person name="Magnuson J.K."/>
            <person name="Piumi F."/>
            <person name="Raudaskoski M."/>
            <person name="Salamov A."/>
            <person name="Schmutz J."/>
            <person name="Schwarze F.W.M.R."/>
            <person name="vanKuyk P.A."/>
            <person name="Horton J.S."/>
            <person name="Grigoriev I.V."/>
            <person name="Woesten H.A.B."/>
        </authorList>
    </citation>
    <scope>NUCLEOTIDE SEQUENCE [LARGE SCALE GENOMIC DNA]</scope>
    <source>
        <strain evidence="3">H4-8 / FGSC 9210</strain>
    </source>
</reference>
<organism evidence="3">
    <name type="scientific">Schizophyllum commune (strain H4-8 / FGSC 9210)</name>
    <name type="common">Split gill fungus</name>
    <dbReference type="NCBI Taxonomy" id="578458"/>
    <lineage>
        <taxon>Eukaryota</taxon>
        <taxon>Fungi</taxon>
        <taxon>Dikarya</taxon>
        <taxon>Basidiomycota</taxon>
        <taxon>Agaricomycotina</taxon>
        <taxon>Agaricomycetes</taxon>
        <taxon>Agaricomycetidae</taxon>
        <taxon>Agaricales</taxon>
        <taxon>Schizophyllaceae</taxon>
        <taxon>Schizophyllum</taxon>
    </lineage>
</organism>
<feature type="non-terminal residue" evidence="2">
    <location>
        <position position="445"/>
    </location>
</feature>
<dbReference type="eggNOG" id="ENOG502R1KN">
    <property type="taxonomic scope" value="Eukaryota"/>
</dbReference>
<dbReference type="OrthoDB" id="3020747at2759"/>
<dbReference type="InParanoid" id="D8Q2Z4"/>
<dbReference type="RefSeq" id="XP_003032509.1">
    <property type="nucleotide sequence ID" value="XM_003032463.1"/>
</dbReference>
<evidence type="ECO:0008006" key="4">
    <source>
        <dbReference type="Google" id="ProtNLM"/>
    </source>
</evidence>
<dbReference type="AlphaFoldDB" id="D8Q2Z4"/>
<feature type="coiled-coil region" evidence="1">
    <location>
        <begin position="44"/>
        <end position="88"/>
    </location>
</feature>
<dbReference type="KEGG" id="scm:SCHCO_02665151"/>
<keyword evidence="1" id="KW-0175">Coiled coil</keyword>
<dbReference type="Proteomes" id="UP000007431">
    <property type="component" value="Unassembled WGS sequence"/>
</dbReference>
<protein>
    <recommendedName>
        <fullName evidence="4">F-box domain-containing protein</fullName>
    </recommendedName>
</protein>
<gene>
    <name evidence="2" type="ORF">SCHCODRAFT_107651</name>
</gene>
<sequence length="445" mass="50741">MSGNHHITLCTNCGHSVSIDLSLAPEEEVLQAIRDGHIPSESSCRAHNAAADAVQSKIDELERLIERLQTLTEEVEEHRDRLIEYSALWRLLFDLYQPSSGRRSRSSDRDMLTALSLGLVCQRWRAIARRDTRLWAPYLRFNVCALMFDSDLAAKILGDEVRDFRAVVACYLERSRIEPLRLHIMWRGLKEMPQELQAFSEDAHHLLRNVFAHFWRWRKCTIAADVLEYMLEHEPRIRVPSSLEYCSVIDPKGSHRRIVPLFADAPRLTRWSHSGRGLYEPNLPFSQITYFDAEWTSVEYLGQILRSCKALEYLDVYVAAGSDSHLSDFPSRASLPHLKVLALKRASSSLVHTVLCLLSAPILEYLMLDLRFGQPWRESLAAESYSLLERTSGKISLSISMTLSGDRLREFLRHPRIGSVNGYMLTFSFGTTCTDADGAGCGDRN</sequence>
<dbReference type="VEuPathDB" id="FungiDB:SCHCODRAFT_02665151"/>
<name>D8Q2Z4_SCHCM</name>
<dbReference type="GeneID" id="9590288"/>